<feature type="compositionally biased region" description="Pro residues" evidence="1">
    <location>
        <begin position="242"/>
        <end position="252"/>
    </location>
</feature>
<feature type="compositionally biased region" description="Basic and acidic residues" evidence="1">
    <location>
        <begin position="178"/>
        <end position="195"/>
    </location>
</feature>
<gene>
    <name evidence="2" type="ORF">PAC_16908</name>
</gene>
<sequence>MTDMRMTENSSKWEKIRQRFRRGKKTQATQPEELFADLPLPRPQTPYGDRHQLERSEPQSSLYRHPRPLTRRDLHRPQSPVLREHLLPSTLLASELIAAGYTREHYLDTHSPVSPRRSRARTESQIWAIGELEEGWPLQPAPPSSPPASPSPPKLVIAGFMYENYLSRPIPGYGTGRSRTESGMRSTERVERYDSPTDPSPPSTPPLPPSLGYRRGRAQTESVTRWSDNEATEEDDSLAPSTPSPSSTPSPPALLFEPAPPFKEVLQAQSRNYRWTQSFTLLRATQWSEDAKTKFQQVGTSEAIPEEDTQEHIDPPQLNRSGPVRIQRKRDHCVEDPSCPCTDDDRLLSGFF</sequence>
<feature type="region of interest" description="Disordered" evidence="1">
    <location>
        <begin position="168"/>
        <end position="257"/>
    </location>
</feature>
<evidence type="ECO:0000256" key="1">
    <source>
        <dbReference type="SAM" id="MobiDB-lite"/>
    </source>
</evidence>
<dbReference type="AlphaFoldDB" id="A0A1L7XPQ2"/>
<accession>A0A1L7XPQ2</accession>
<feature type="compositionally biased region" description="Pro residues" evidence="1">
    <location>
        <begin position="198"/>
        <end position="209"/>
    </location>
</feature>
<feature type="region of interest" description="Disordered" evidence="1">
    <location>
        <begin position="1"/>
        <end position="80"/>
    </location>
</feature>
<keyword evidence="3" id="KW-1185">Reference proteome</keyword>
<evidence type="ECO:0000313" key="3">
    <source>
        <dbReference type="Proteomes" id="UP000184330"/>
    </source>
</evidence>
<protein>
    <submittedName>
        <fullName evidence="2">Uncharacterized protein</fullName>
    </submittedName>
</protein>
<evidence type="ECO:0000313" key="2">
    <source>
        <dbReference type="EMBL" id="CZR67009.1"/>
    </source>
</evidence>
<proteinExistence type="predicted"/>
<name>A0A1L7XPQ2_9HELO</name>
<dbReference type="OrthoDB" id="10567310at2759"/>
<dbReference type="Proteomes" id="UP000184330">
    <property type="component" value="Unassembled WGS sequence"/>
</dbReference>
<feature type="region of interest" description="Disordered" evidence="1">
    <location>
        <begin position="297"/>
        <end position="324"/>
    </location>
</feature>
<feature type="compositionally biased region" description="Basic and acidic residues" evidence="1">
    <location>
        <begin position="70"/>
        <end position="80"/>
    </location>
</feature>
<organism evidence="2 3">
    <name type="scientific">Phialocephala subalpina</name>
    <dbReference type="NCBI Taxonomy" id="576137"/>
    <lineage>
        <taxon>Eukaryota</taxon>
        <taxon>Fungi</taxon>
        <taxon>Dikarya</taxon>
        <taxon>Ascomycota</taxon>
        <taxon>Pezizomycotina</taxon>
        <taxon>Leotiomycetes</taxon>
        <taxon>Helotiales</taxon>
        <taxon>Mollisiaceae</taxon>
        <taxon>Phialocephala</taxon>
        <taxon>Phialocephala fortinii species complex</taxon>
    </lineage>
</organism>
<dbReference type="EMBL" id="FJOG01000041">
    <property type="protein sequence ID" value="CZR67009.1"/>
    <property type="molecule type" value="Genomic_DNA"/>
</dbReference>
<reference evidence="2 3" key="1">
    <citation type="submission" date="2016-03" db="EMBL/GenBank/DDBJ databases">
        <authorList>
            <person name="Ploux O."/>
        </authorList>
    </citation>
    <scope>NUCLEOTIDE SEQUENCE [LARGE SCALE GENOMIC DNA]</scope>
    <source>
        <strain evidence="2 3">UAMH 11012</strain>
    </source>
</reference>
<feature type="compositionally biased region" description="Basic and acidic residues" evidence="1">
    <location>
        <begin position="48"/>
        <end position="57"/>
    </location>
</feature>